<dbReference type="EMBL" id="JAATIQ010000034">
    <property type="protein sequence ID" value="KAF4397060.1"/>
    <property type="molecule type" value="Genomic_DNA"/>
</dbReference>
<organism evidence="1 2">
    <name type="scientific">Cannabis sativa</name>
    <name type="common">Hemp</name>
    <name type="synonym">Marijuana</name>
    <dbReference type="NCBI Taxonomy" id="3483"/>
    <lineage>
        <taxon>Eukaryota</taxon>
        <taxon>Viridiplantae</taxon>
        <taxon>Streptophyta</taxon>
        <taxon>Embryophyta</taxon>
        <taxon>Tracheophyta</taxon>
        <taxon>Spermatophyta</taxon>
        <taxon>Magnoliopsida</taxon>
        <taxon>eudicotyledons</taxon>
        <taxon>Gunneridae</taxon>
        <taxon>Pentapetalae</taxon>
        <taxon>rosids</taxon>
        <taxon>fabids</taxon>
        <taxon>Rosales</taxon>
        <taxon>Cannabaceae</taxon>
        <taxon>Cannabis</taxon>
    </lineage>
</organism>
<reference evidence="1 2" key="1">
    <citation type="journal article" date="2020" name="bioRxiv">
        <title>Sequence and annotation of 42 cannabis genomes reveals extensive copy number variation in cannabinoid synthesis and pathogen resistance genes.</title>
        <authorList>
            <person name="Mckernan K.J."/>
            <person name="Helbert Y."/>
            <person name="Kane L.T."/>
            <person name="Ebling H."/>
            <person name="Zhang L."/>
            <person name="Liu B."/>
            <person name="Eaton Z."/>
            <person name="Mclaughlin S."/>
            <person name="Kingan S."/>
            <person name="Baybayan P."/>
            <person name="Concepcion G."/>
            <person name="Jordan M."/>
            <person name="Riva A."/>
            <person name="Barbazuk W."/>
            <person name="Harkins T."/>
        </authorList>
    </citation>
    <scope>NUCLEOTIDE SEQUENCE [LARGE SCALE GENOMIC DNA]</scope>
    <source>
        <strain evidence="2">cv. Jamaican Lion 4</strain>
        <tissue evidence="1">Leaf</tissue>
    </source>
</reference>
<dbReference type="AlphaFoldDB" id="A0A7J6HRY2"/>
<name>A0A7J6HRY2_CANSA</name>
<accession>A0A7J6HRY2</accession>
<comment type="caution">
    <text evidence="1">The sequence shown here is derived from an EMBL/GenBank/DDBJ whole genome shotgun (WGS) entry which is preliminary data.</text>
</comment>
<keyword evidence="2" id="KW-1185">Reference proteome</keyword>
<gene>
    <name evidence="1" type="ORF">G4B88_008906</name>
</gene>
<dbReference type="Proteomes" id="UP000583929">
    <property type="component" value="Unassembled WGS sequence"/>
</dbReference>
<evidence type="ECO:0000313" key="1">
    <source>
        <dbReference type="EMBL" id="KAF4397060.1"/>
    </source>
</evidence>
<proteinExistence type="predicted"/>
<sequence>MLLCLPHQHNAYLSFLI</sequence>
<evidence type="ECO:0000313" key="2">
    <source>
        <dbReference type="Proteomes" id="UP000583929"/>
    </source>
</evidence>
<protein>
    <submittedName>
        <fullName evidence="1">Uncharacterized protein</fullName>
    </submittedName>
</protein>